<organism evidence="2 3">
    <name type="scientific">Limosa lapponica baueri</name>
    <dbReference type="NCBI Taxonomy" id="1758121"/>
    <lineage>
        <taxon>Eukaryota</taxon>
        <taxon>Metazoa</taxon>
        <taxon>Chordata</taxon>
        <taxon>Craniata</taxon>
        <taxon>Vertebrata</taxon>
        <taxon>Euteleostomi</taxon>
        <taxon>Archelosauria</taxon>
        <taxon>Archosauria</taxon>
        <taxon>Dinosauria</taxon>
        <taxon>Saurischia</taxon>
        <taxon>Theropoda</taxon>
        <taxon>Coelurosauria</taxon>
        <taxon>Aves</taxon>
        <taxon>Neognathae</taxon>
        <taxon>Neoaves</taxon>
        <taxon>Charadriiformes</taxon>
        <taxon>Scolopacidae</taxon>
        <taxon>Limosa</taxon>
    </lineage>
</organism>
<proteinExistence type="predicted"/>
<dbReference type="EMBL" id="KZ506869">
    <property type="protein sequence ID" value="PKU38087.1"/>
    <property type="molecule type" value="Genomic_DNA"/>
</dbReference>
<dbReference type="InterPro" id="IPR036048">
    <property type="entry name" value="Interleukin_8-like_sf"/>
</dbReference>
<dbReference type="Proteomes" id="UP000233556">
    <property type="component" value="Unassembled WGS sequence"/>
</dbReference>
<sequence length="104" mass="11744">MKARAAAILVIFCLGIFTVHMVKGSVGSQSMRKYSCVSLSTQQLNIQNLISYERQQAPVNAIMFLAIAHRKIYVRTDLQWVQGAMEIPDGRQIKFPMDTVPIYP</sequence>
<keyword evidence="1" id="KW-0732">Signal</keyword>
<name>A0A2I0TWA9_LIMLA</name>
<dbReference type="AlphaFoldDB" id="A0A2I0TWA9"/>
<protein>
    <submittedName>
        <fullName evidence="2">Lymphotactin-like</fullName>
    </submittedName>
</protein>
<evidence type="ECO:0000313" key="3">
    <source>
        <dbReference type="Proteomes" id="UP000233556"/>
    </source>
</evidence>
<dbReference type="Gene3D" id="2.40.50.40">
    <property type="match status" value="1"/>
</dbReference>
<reference evidence="3" key="2">
    <citation type="submission" date="2017-12" db="EMBL/GenBank/DDBJ databases">
        <title>Genome sequence of the Bar-tailed Godwit (Limosa lapponica baueri).</title>
        <authorList>
            <person name="Lima N.C.B."/>
            <person name="Parody-Merino A.M."/>
            <person name="Battley P.F."/>
            <person name="Fidler A.E."/>
            <person name="Prosdocimi F."/>
        </authorList>
    </citation>
    <scope>NUCLEOTIDE SEQUENCE [LARGE SCALE GENOMIC DNA]</scope>
</reference>
<dbReference type="InterPro" id="IPR008105">
    <property type="entry name" value="Chemokine_XCL1/XCL2"/>
</dbReference>
<keyword evidence="3" id="KW-1185">Reference proteome</keyword>
<gene>
    <name evidence="2" type="ORF">llap_11610</name>
</gene>
<dbReference type="GO" id="GO:0006955">
    <property type="term" value="P:immune response"/>
    <property type="evidence" value="ECO:0007669"/>
    <property type="project" value="InterPro"/>
</dbReference>
<feature type="chain" id="PRO_5014128015" evidence="1">
    <location>
        <begin position="25"/>
        <end position="104"/>
    </location>
</feature>
<evidence type="ECO:0000313" key="2">
    <source>
        <dbReference type="EMBL" id="PKU38087.1"/>
    </source>
</evidence>
<feature type="signal peptide" evidence="1">
    <location>
        <begin position="1"/>
        <end position="24"/>
    </location>
</feature>
<dbReference type="GO" id="GO:0005576">
    <property type="term" value="C:extracellular region"/>
    <property type="evidence" value="ECO:0007669"/>
    <property type="project" value="InterPro"/>
</dbReference>
<dbReference type="PRINTS" id="PR01731">
    <property type="entry name" value="LYMPHOTACTIN"/>
</dbReference>
<dbReference type="GO" id="GO:0008009">
    <property type="term" value="F:chemokine activity"/>
    <property type="evidence" value="ECO:0007669"/>
    <property type="project" value="InterPro"/>
</dbReference>
<dbReference type="SUPFAM" id="SSF54117">
    <property type="entry name" value="Interleukin 8-like chemokines"/>
    <property type="match status" value="1"/>
</dbReference>
<reference evidence="3" key="1">
    <citation type="submission" date="2017-11" db="EMBL/GenBank/DDBJ databases">
        <authorList>
            <person name="Lima N.C."/>
            <person name="Parody-Merino A.M."/>
            <person name="Battley P.F."/>
            <person name="Fidler A.E."/>
            <person name="Prosdocimi F."/>
        </authorList>
    </citation>
    <scope>NUCLEOTIDE SEQUENCE [LARGE SCALE GENOMIC DNA]</scope>
</reference>
<accession>A0A2I0TWA9</accession>
<evidence type="ECO:0000256" key="1">
    <source>
        <dbReference type="SAM" id="SignalP"/>
    </source>
</evidence>
<dbReference type="OrthoDB" id="9906867at2759"/>